<feature type="domain" description="Core-binding (CB)" evidence="6">
    <location>
        <begin position="129"/>
        <end position="228"/>
    </location>
</feature>
<dbReference type="SUPFAM" id="SSF56349">
    <property type="entry name" value="DNA breaking-rejoining enzymes"/>
    <property type="match status" value="1"/>
</dbReference>
<evidence type="ECO:0000256" key="3">
    <source>
        <dbReference type="ARBA" id="ARBA00023172"/>
    </source>
</evidence>
<evidence type="ECO:0000256" key="4">
    <source>
        <dbReference type="PROSITE-ProRule" id="PRU01248"/>
    </source>
</evidence>
<dbReference type="InterPro" id="IPR011010">
    <property type="entry name" value="DNA_brk_join_enz"/>
</dbReference>
<dbReference type="InterPro" id="IPR044068">
    <property type="entry name" value="CB"/>
</dbReference>
<keyword evidence="3" id="KW-0233">DNA recombination</keyword>
<dbReference type="InterPro" id="IPR010998">
    <property type="entry name" value="Integrase_recombinase_N"/>
</dbReference>
<dbReference type="Gene3D" id="1.10.443.10">
    <property type="entry name" value="Intergrase catalytic core"/>
    <property type="match status" value="1"/>
</dbReference>
<evidence type="ECO:0000259" key="6">
    <source>
        <dbReference type="PROSITE" id="PS51900"/>
    </source>
</evidence>
<dbReference type="EMBL" id="JACGWS010000001">
    <property type="protein sequence ID" value="MBC8753579.1"/>
    <property type="molecule type" value="Genomic_DNA"/>
</dbReference>
<evidence type="ECO:0000256" key="1">
    <source>
        <dbReference type="ARBA" id="ARBA00022908"/>
    </source>
</evidence>
<keyword evidence="8" id="KW-1185">Reference proteome</keyword>
<name>A0ABR7Q4U1_9FLAO</name>
<dbReference type="RefSeq" id="WP_187560607.1">
    <property type="nucleotide sequence ID" value="NZ_JACGWS010000001.1"/>
</dbReference>
<dbReference type="PROSITE" id="PS51898">
    <property type="entry name" value="TYR_RECOMBINASE"/>
    <property type="match status" value="1"/>
</dbReference>
<dbReference type="Pfam" id="PF00589">
    <property type="entry name" value="Phage_integrase"/>
    <property type="match status" value="1"/>
</dbReference>
<reference evidence="7 8" key="1">
    <citation type="submission" date="2020-07" db="EMBL/GenBank/DDBJ databases">
        <title>Description of Kordia aestuariivivens sp. nov., isolated from a tidal flat.</title>
        <authorList>
            <person name="Park S."/>
            <person name="Yoon J.-H."/>
        </authorList>
    </citation>
    <scope>NUCLEOTIDE SEQUENCE [LARGE SCALE GENOMIC DNA]</scope>
    <source>
        <strain evidence="7 8">YSTF-M3</strain>
    </source>
</reference>
<evidence type="ECO:0000313" key="8">
    <source>
        <dbReference type="Proteomes" id="UP000619238"/>
    </source>
</evidence>
<organism evidence="7 8">
    <name type="scientific">Kordia aestuariivivens</name>
    <dbReference type="NCBI Taxonomy" id="2759037"/>
    <lineage>
        <taxon>Bacteria</taxon>
        <taxon>Pseudomonadati</taxon>
        <taxon>Bacteroidota</taxon>
        <taxon>Flavobacteriia</taxon>
        <taxon>Flavobacteriales</taxon>
        <taxon>Flavobacteriaceae</taxon>
        <taxon>Kordia</taxon>
    </lineage>
</organism>
<feature type="domain" description="Tyr recombinase" evidence="5">
    <location>
        <begin position="249"/>
        <end position="438"/>
    </location>
</feature>
<dbReference type="PROSITE" id="PS51900">
    <property type="entry name" value="CB"/>
    <property type="match status" value="1"/>
</dbReference>
<dbReference type="Proteomes" id="UP000619238">
    <property type="component" value="Unassembled WGS sequence"/>
</dbReference>
<comment type="caution">
    <text evidence="7">The sequence shown here is derived from an EMBL/GenBank/DDBJ whole genome shotgun (WGS) entry which is preliminary data.</text>
</comment>
<accession>A0ABR7Q4U1</accession>
<dbReference type="InterPro" id="IPR013762">
    <property type="entry name" value="Integrase-like_cat_sf"/>
</dbReference>
<proteinExistence type="predicted"/>
<evidence type="ECO:0000313" key="7">
    <source>
        <dbReference type="EMBL" id="MBC8753579.1"/>
    </source>
</evidence>
<keyword evidence="1" id="KW-0229">DNA integration</keyword>
<dbReference type="InterPro" id="IPR002104">
    <property type="entry name" value="Integrase_catalytic"/>
</dbReference>
<sequence length="445" mass="52402">MRIFELLLKNEYENEYDLSNLKHYSEPKVYTANGDISKRWYVYFSYRNPETGKLKRQPPIYKEANKLKTKTARLEYLTTIKVVLSSMLKKGYSPYEDAEATDKRLESQKKKRKPSIAKKELVASQRKQYTVKEALEFALSQRKPSWKKKTASTLTGHYKKFMKWLEENKLLDNDIKDLKKRDISLFLNTIKKAQTKKEILQGKELETISLKTRNNFRATLSLLFAQLEDDEIIDNNFIAKIRQVKSTPKKNKPFSKEQIIDIRNYLDKNDPYLRTFIQFMSYAFLRNVEVCRLQVKDIDLESKRLYVRSKTAPLAVVPIIGDLENVIRKMKLENYAPDDFVITRFEQPAIWDIDEGNKTNYFSNKFRVVKKALNLSNEYTLYSIRHTAATNIYNHLLTQGKSEEGALMQLMQITRHKSKSGLRNYLREIGATLPKDYSDMYSIEF</sequence>
<evidence type="ECO:0000259" key="5">
    <source>
        <dbReference type="PROSITE" id="PS51898"/>
    </source>
</evidence>
<protein>
    <submittedName>
        <fullName evidence="7">Tyrosine-type recombinase/integrase</fullName>
    </submittedName>
</protein>
<evidence type="ECO:0000256" key="2">
    <source>
        <dbReference type="ARBA" id="ARBA00023125"/>
    </source>
</evidence>
<keyword evidence="2 4" id="KW-0238">DNA-binding</keyword>
<gene>
    <name evidence="7" type="ORF">H2O64_02775</name>
</gene>
<dbReference type="Gene3D" id="1.10.150.130">
    <property type="match status" value="1"/>
</dbReference>